<name>A0A0C9YA44_9AGAR</name>
<protein>
    <submittedName>
        <fullName evidence="1">Uncharacterized protein</fullName>
    </submittedName>
</protein>
<dbReference type="Proteomes" id="UP000054477">
    <property type="component" value="Unassembled WGS sequence"/>
</dbReference>
<reference evidence="1 2" key="1">
    <citation type="submission" date="2014-04" db="EMBL/GenBank/DDBJ databases">
        <authorList>
            <consortium name="DOE Joint Genome Institute"/>
            <person name="Kuo A."/>
            <person name="Kohler A."/>
            <person name="Nagy L.G."/>
            <person name="Floudas D."/>
            <person name="Copeland A."/>
            <person name="Barry K.W."/>
            <person name="Cichocki N."/>
            <person name="Veneault-Fourrey C."/>
            <person name="LaButti K."/>
            <person name="Lindquist E.A."/>
            <person name="Lipzen A."/>
            <person name="Lundell T."/>
            <person name="Morin E."/>
            <person name="Murat C."/>
            <person name="Sun H."/>
            <person name="Tunlid A."/>
            <person name="Henrissat B."/>
            <person name="Grigoriev I.V."/>
            <person name="Hibbett D.S."/>
            <person name="Martin F."/>
            <person name="Nordberg H.P."/>
            <person name="Cantor M.N."/>
            <person name="Hua S.X."/>
        </authorList>
    </citation>
    <scope>NUCLEOTIDE SEQUENCE [LARGE SCALE GENOMIC DNA]</scope>
    <source>
        <strain evidence="1 2">LaAM-08-1</strain>
    </source>
</reference>
<keyword evidence="2" id="KW-1185">Reference proteome</keyword>
<proteinExistence type="predicted"/>
<evidence type="ECO:0000313" key="1">
    <source>
        <dbReference type="EMBL" id="KIK04898.1"/>
    </source>
</evidence>
<accession>A0A0C9YA44</accession>
<reference evidence="2" key="2">
    <citation type="submission" date="2015-01" db="EMBL/GenBank/DDBJ databases">
        <title>Evolutionary Origins and Diversification of the Mycorrhizal Mutualists.</title>
        <authorList>
            <consortium name="DOE Joint Genome Institute"/>
            <consortium name="Mycorrhizal Genomics Consortium"/>
            <person name="Kohler A."/>
            <person name="Kuo A."/>
            <person name="Nagy L.G."/>
            <person name="Floudas D."/>
            <person name="Copeland A."/>
            <person name="Barry K.W."/>
            <person name="Cichocki N."/>
            <person name="Veneault-Fourrey C."/>
            <person name="LaButti K."/>
            <person name="Lindquist E.A."/>
            <person name="Lipzen A."/>
            <person name="Lundell T."/>
            <person name="Morin E."/>
            <person name="Murat C."/>
            <person name="Riley R."/>
            <person name="Ohm R."/>
            <person name="Sun H."/>
            <person name="Tunlid A."/>
            <person name="Henrissat B."/>
            <person name="Grigoriev I.V."/>
            <person name="Hibbett D.S."/>
            <person name="Martin F."/>
        </authorList>
    </citation>
    <scope>NUCLEOTIDE SEQUENCE [LARGE SCALE GENOMIC DNA]</scope>
    <source>
        <strain evidence="2">LaAM-08-1</strain>
    </source>
</reference>
<dbReference type="AlphaFoldDB" id="A0A0C9YA44"/>
<organism evidence="1 2">
    <name type="scientific">Laccaria amethystina LaAM-08-1</name>
    <dbReference type="NCBI Taxonomy" id="1095629"/>
    <lineage>
        <taxon>Eukaryota</taxon>
        <taxon>Fungi</taxon>
        <taxon>Dikarya</taxon>
        <taxon>Basidiomycota</taxon>
        <taxon>Agaricomycotina</taxon>
        <taxon>Agaricomycetes</taxon>
        <taxon>Agaricomycetidae</taxon>
        <taxon>Agaricales</taxon>
        <taxon>Agaricineae</taxon>
        <taxon>Hydnangiaceae</taxon>
        <taxon>Laccaria</taxon>
    </lineage>
</organism>
<dbReference type="HOGENOM" id="CLU_2360059_0_0_1"/>
<sequence>MPANIYDWWLLLRSSATTAKAFLGAYKSVGYFFIQDVGMFPYYSRHGVHVEHDHILLGYLQCEESLLDLDAAVWYYFKDTEYLDPSSSTMESLMFF</sequence>
<gene>
    <name evidence="1" type="ORF">K443DRAFT_4251</name>
</gene>
<evidence type="ECO:0000313" key="2">
    <source>
        <dbReference type="Proteomes" id="UP000054477"/>
    </source>
</evidence>
<dbReference type="EMBL" id="KN838565">
    <property type="protein sequence ID" value="KIK04898.1"/>
    <property type="molecule type" value="Genomic_DNA"/>
</dbReference>